<name>A0A410P3F2_VELA1</name>
<dbReference type="EMBL" id="CP019384">
    <property type="protein sequence ID" value="QAT16727.1"/>
    <property type="molecule type" value="Genomic_DNA"/>
</dbReference>
<protein>
    <submittedName>
        <fullName evidence="4">Sigma-54 dependent transcriptional regulator/response regulator</fullName>
    </submittedName>
</protein>
<proteinExistence type="predicted"/>
<dbReference type="InterPro" id="IPR050595">
    <property type="entry name" value="Bact_response_regulator"/>
</dbReference>
<dbReference type="AlphaFoldDB" id="A0A410P3F2"/>
<dbReference type="OrthoDB" id="9790442at2"/>
<dbReference type="CDD" id="cd00156">
    <property type="entry name" value="REC"/>
    <property type="match status" value="1"/>
</dbReference>
<accession>A0A410P3F2</accession>
<evidence type="ECO:0000313" key="4">
    <source>
        <dbReference type="EMBL" id="QAT16727.1"/>
    </source>
</evidence>
<dbReference type="PANTHER" id="PTHR44591">
    <property type="entry name" value="STRESS RESPONSE REGULATOR PROTEIN 1"/>
    <property type="match status" value="1"/>
</dbReference>
<dbReference type="PANTHER" id="PTHR44591:SF3">
    <property type="entry name" value="RESPONSE REGULATORY DOMAIN-CONTAINING PROTEIN"/>
    <property type="match status" value="1"/>
</dbReference>
<dbReference type="PROSITE" id="PS50110">
    <property type="entry name" value="RESPONSE_REGULATORY"/>
    <property type="match status" value="1"/>
</dbReference>
<keyword evidence="5" id="KW-1185">Reference proteome</keyword>
<feature type="modified residue" description="4-aspartylphosphate" evidence="2">
    <location>
        <position position="60"/>
    </location>
</feature>
<sequence length="197" mass="23089">MKLKYGVLVVDDDETLAQDTKHCLEHYSEIDLEIDICLDSSEVISCLSRKNKCYDLILLDIKMPKLSGTEVLQLIKKGFPDIHVIIISAYLDEYSRDELIRLGAYAVFEKPCDYHKVKEYIRHAIDDIEITNIRIKGLDLRKALYQVAKELIFKALRRNDWHLEKTSKNLNITRWCLDRWMKKLYIKKTGSQEPGKV</sequence>
<gene>
    <name evidence="4" type="ORF">BU251_02755</name>
</gene>
<dbReference type="InterPro" id="IPR009057">
    <property type="entry name" value="Homeodomain-like_sf"/>
</dbReference>
<feature type="domain" description="Response regulatory" evidence="3">
    <location>
        <begin position="6"/>
        <end position="125"/>
    </location>
</feature>
<dbReference type="InterPro" id="IPR011006">
    <property type="entry name" value="CheY-like_superfamily"/>
</dbReference>
<dbReference type="InterPro" id="IPR001789">
    <property type="entry name" value="Sig_transdc_resp-reg_receiver"/>
</dbReference>
<dbReference type="RefSeq" id="WP_128699365.1">
    <property type="nucleotide sequence ID" value="NZ_CP019384.1"/>
</dbReference>
<evidence type="ECO:0000256" key="2">
    <source>
        <dbReference type="PROSITE-ProRule" id="PRU00169"/>
    </source>
</evidence>
<keyword evidence="1 2" id="KW-0597">Phosphoprotein</keyword>
<organism evidence="4 5">
    <name type="scientific">Velamenicoccus archaeovorus</name>
    <dbReference type="NCBI Taxonomy" id="1930593"/>
    <lineage>
        <taxon>Bacteria</taxon>
        <taxon>Pseudomonadati</taxon>
        <taxon>Candidatus Omnitrophota</taxon>
        <taxon>Candidatus Velamenicoccus</taxon>
    </lineage>
</organism>
<evidence type="ECO:0000259" key="3">
    <source>
        <dbReference type="PROSITE" id="PS50110"/>
    </source>
</evidence>
<evidence type="ECO:0000313" key="5">
    <source>
        <dbReference type="Proteomes" id="UP000287243"/>
    </source>
</evidence>
<dbReference type="Pfam" id="PF00072">
    <property type="entry name" value="Response_reg"/>
    <property type="match status" value="1"/>
</dbReference>
<dbReference type="GO" id="GO:0000160">
    <property type="term" value="P:phosphorelay signal transduction system"/>
    <property type="evidence" value="ECO:0007669"/>
    <property type="project" value="InterPro"/>
</dbReference>
<dbReference type="SUPFAM" id="SSF46689">
    <property type="entry name" value="Homeodomain-like"/>
    <property type="match status" value="1"/>
</dbReference>
<evidence type="ECO:0000256" key="1">
    <source>
        <dbReference type="ARBA" id="ARBA00022553"/>
    </source>
</evidence>
<reference evidence="4 5" key="1">
    <citation type="submission" date="2017-01" db="EMBL/GenBank/DDBJ databases">
        <title>First insights into the biology of 'candidatus Vampirococcus archaeovorus'.</title>
        <authorList>
            <person name="Kizina J."/>
            <person name="Jordan S."/>
            <person name="Stueber K."/>
            <person name="Reinhardt R."/>
            <person name="Harder J."/>
        </authorList>
    </citation>
    <scope>NUCLEOTIDE SEQUENCE [LARGE SCALE GENOMIC DNA]</scope>
    <source>
        <strain evidence="4 5">LiM</strain>
    </source>
</reference>
<dbReference type="SMART" id="SM00448">
    <property type="entry name" value="REC"/>
    <property type="match status" value="1"/>
</dbReference>
<dbReference type="KEGG" id="vai:BU251_02755"/>
<dbReference type="Gene3D" id="3.40.50.2300">
    <property type="match status" value="1"/>
</dbReference>
<dbReference type="Gene3D" id="1.10.10.60">
    <property type="entry name" value="Homeodomain-like"/>
    <property type="match status" value="1"/>
</dbReference>
<dbReference type="SUPFAM" id="SSF52172">
    <property type="entry name" value="CheY-like"/>
    <property type="match status" value="1"/>
</dbReference>
<dbReference type="Proteomes" id="UP000287243">
    <property type="component" value="Chromosome"/>
</dbReference>